<proteinExistence type="inferred from homology"/>
<evidence type="ECO:0000256" key="5">
    <source>
        <dbReference type="ARBA" id="ARBA00022618"/>
    </source>
</evidence>
<gene>
    <name evidence="10" type="ORF">EV186_101232</name>
</gene>
<accession>A0A4R6SJN5</accession>
<evidence type="ECO:0000256" key="1">
    <source>
        <dbReference type="ARBA" id="ARBA00004496"/>
    </source>
</evidence>
<dbReference type="RefSeq" id="WP_208115444.1">
    <property type="nucleotide sequence ID" value="NZ_SNXZ01000001.1"/>
</dbReference>
<feature type="compositionally biased region" description="Basic and acidic residues" evidence="9">
    <location>
        <begin position="154"/>
        <end position="170"/>
    </location>
</feature>
<evidence type="ECO:0000256" key="3">
    <source>
        <dbReference type="ARBA" id="ARBA00018787"/>
    </source>
</evidence>
<reference evidence="10 11" key="1">
    <citation type="submission" date="2019-03" db="EMBL/GenBank/DDBJ databases">
        <title>Genomic Encyclopedia of Type Strains, Phase IV (KMG-IV): sequencing the most valuable type-strain genomes for metagenomic binning, comparative biology and taxonomic classification.</title>
        <authorList>
            <person name="Goeker M."/>
        </authorList>
    </citation>
    <scope>NUCLEOTIDE SEQUENCE [LARGE SCALE GENOMIC DNA]</scope>
    <source>
        <strain evidence="10 11">DSM 45361</strain>
    </source>
</reference>
<dbReference type="GO" id="GO:0051301">
    <property type="term" value="P:cell division"/>
    <property type="evidence" value="ECO:0007669"/>
    <property type="project" value="UniProtKB-KW"/>
</dbReference>
<evidence type="ECO:0000256" key="6">
    <source>
        <dbReference type="ARBA" id="ARBA00023054"/>
    </source>
</evidence>
<comment type="caution">
    <text evidence="10">The sequence shown here is derived from an EMBL/GenBank/DDBJ whole genome shotgun (WGS) entry which is preliminary data.</text>
</comment>
<keyword evidence="5" id="KW-0132">Cell division</keyword>
<dbReference type="EMBL" id="SNXZ01000001">
    <property type="protein sequence ID" value="TDQ04288.1"/>
    <property type="molecule type" value="Genomic_DNA"/>
</dbReference>
<keyword evidence="4" id="KW-0963">Cytoplasm</keyword>
<dbReference type="InterPro" id="IPR019933">
    <property type="entry name" value="DivIVA_domain"/>
</dbReference>
<dbReference type="InterPro" id="IPR007793">
    <property type="entry name" value="DivIVA_fam"/>
</dbReference>
<dbReference type="PANTHER" id="PTHR35794">
    <property type="entry name" value="CELL DIVISION PROTEIN DIVIVA"/>
    <property type="match status" value="1"/>
</dbReference>
<organism evidence="10 11">
    <name type="scientific">Labedaea rhizosphaerae</name>
    <dbReference type="NCBI Taxonomy" id="598644"/>
    <lineage>
        <taxon>Bacteria</taxon>
        <taxon>Bacillati</taxon>
        <taxon>Actinomycetota</taxon>
        <taxon>Actinomycetes</taxon>
        <taxon>Pseudonocardiales</taxon>
        <taxon>Pseudonocardiaceae</taxon>
        <taxon>Labedaea</taxon>
    </lineage>
</organism>
<evidence type="ECO:0000256" key="9">
    <source>
        <dbReference type="SAM" id="MobiDB-lite"/>
    </source>
</evidence>
<evidence type="ECO:0000256" key="7">
    <source>
        <dbReference type="ARBA" id="ARBA00023306"/>
    </source>
</evidence>
<comment type="similarity">
    <text evidence="2">Belongs to the DivIVA family.</text>
</comment>
<feature type="compositionally biased region" description="Pro residues" evidence="9">
    <location>
        <begin position="189"/>
        <end position="215"/>
    </location>
</feature>
<evidence type="ECO:0000313" key="10">
    <source>
        <dbReference type="EMBL" id="TDQ04288.1"/>
    </source>
</evidence>
<comment type="subcellular location">
    <subcellularLocation>
        <location evidence="1">Cytoplasm</location>
    </subcellularLocation>
</comment>
<evidence type="ECO:0000313" key="11">
    <source>
        <dbReference type="Proteomes" id="UP000295444"/>
    </source>
</evidence>
<dbReference type="Proteomes" id="UP000295444">
    <property type="component" value="Unassembled WGS sequence"/>
</dbReference>
<dbReference type="Gene3D" id="6.10.250.660">
    <property type="match status" value="2"/>
</dbReference>
<protein>
    <recommendedName>
        <fullName evidence="3">Cell wall synthesis protein Wag31</fullName>
    </recommendedName>
    <alternativeName>
        <fullName evidence="8">Antigen 84</fullName>
    </alternativeName>
</protein>
<dbReference type="PANTHER" id="PTHR35794:SF2">
    <property type="entry name" value="CELL DIVISION PROTEIN DIVIVA"/>
    <property type="match status" value="1"/>
</dbReference>
<feature type="region of interest" description="Disordered" evidence="9">
    <location>
        <begin position="154"/>
        <end position="220"/>
    </location>
</feature>
<sequence length="284" mass="30934">MPLTPDDVQDVRFDHAPLGKRGYNEDEVDDFLDQVELALRGQMKMTAQTVREVEFDQGGLVRRGYDEQQVDEFLEAVIVQLEGGEPNYVVRRANAHTRTSGRGGLINGNHNGADIIEALAAVDERRTADLTDTIEITPNGNSGRLVGTLHEAGTGHEARTGHEAGTEHVNGHSGSHRNGRSMAVSAAPVPAPRPQVAPPPAPEPDPNSVPLPPAGPGLHGYRQRDVQRMAECVRAAIRSPHGPTSEDIARMRLERVTDGEKGFDPFLVEALRDAWVAELRRQGR</sequence>
<evidence type="ECO:0000256" key="4">
    <source>
        <dbReference type="ARBA" id="ARBA00022490"/>
    </source>
</evidence>
<name>A0A4R6SJN5_LABRH</name>
<keyword evidence="11" id="KW-1185">Reference proteome</keyword>
<keyword evidence="6" id="KW-0175">Coiled coil</keyword>
<dbReference type="GO" id="GO:0005737">
    <property type="term" value="C:cytoplasm"/>
    <property type="evidence" value="ECO:0007669"/>
    <property type="project" value="UniProtKB-SubCell"/>
</dbReference>
<dbReference type="AlphaFoldDB" id="A0A4R6SJN5"/>
<evidence type="ECO:0000256" key="2">
    <source>
        <dbReference type="ARBA" id="ARBA00009008"/>
    </source>
</evidence>
<keyword evidence="7" id="KW-0131">Cell cycle</keyword>
<evidence type="ECO:0000256" key="8">
    <source>
        <dbReference type="ARBA" id="ARBA00031737"/>
    </source>
</evidence>
<dbReference type="NCBIfam" id="TIGR03544">
    <property type="entry name" value="DivI1A_domain"/>
    <property type="match status" value="2"/>
</dbReference>